<accession>A0A7C4HC12</accession>
<dbReference type="EMBL" id="DTAN01000087">
    <property type="protein sequence ID" value="HGU65025.1"/>
    <property type="molecule type" value="Genomic_DNA"/>
</dbReference>
<evidence type="ECO:0000313" key="1">
    <source>
        <dbReference type="EMBL" id="HGM59009.1"/>
    </source>
</evidence>
<dbReference type="EMBL" id="DTBJ01000044">
    <property type="protein sequence ID" value="HGM59009.1"/>
    <property type="molecule type" value="Genomic_DNA"/>
</dbReference>
<protein>
    <submittedName>
        <fullName evidence="1">Uncharacterized protein</fullName>
    </submittedName>
</protein>
<comment type="caution">
    <text evidence="1">The sequence shown here is derived from an EMBL/GenBank/DDBJ whole genome shotgun (WGS) entry which is preliminary data.</text>
</comment>
<gene>
    <name evidence="2" type="ORF">ENT92_02255</name>
    <name evidence="1" type="ORF">ENU14_05445</name>
</gene>
<proteinExistence type="predicted"/>
<reference evidence="1" key="1">
    <citation type="journal article" date="2020" name="mSystems">
        <title>Genome- and Community-Level Interaction Insights into Carbon Utilization and Element Cycling Functions of Hydrothermarchaeota in Hydrothermal Sediment.</title>
        <authorList>
            <person name="Zhou Z."/>
            <person name="Liu Y."/>
            <person name="Xu W."/>
            <person name="Pan J."/>
            <person name="Luo Z.H."/>
            <person name="Li M."/>
        </authorList>
    </citation>
    <scope>NUCLEOTIDE SEQUENCE [LARGE SCALE GENOMIC DNA]</scope>
    <source>
        <strain evidence="2">SpSt-622</strain>
        <strain evidence="1">SpSt-642</strain>
    </source>
</reference>
<evidence type="ECO:0000313" key="2">
    <source>
        <dbReference type="EMBL" id="HGU65025.1"/>
    </source>
</evidence>
<dbReference type="AlphaFoldDB" id="A0A7C4HC12"/>
<organism evidence="1">
    <name type="scientific">Staphylothermus marinus</name>
    <dbReference type="NCBI Taxonomy" id="2280"/>
    <lineage>
        <taxon>Archaea</taxon>
        <taxon>Thermoproteota</taxon>
        <taxon>Thermoprotei</taxon>
        <taxon>Desulfurococcales</taxon>
        <taxon>Desulfurococcaceae</taxon>
        <taxon>Staphylothermus</taxon>
    </lineage>
</organism>
<name>A0A7C4HC12_STAMA</name>
<sequence length="90" mass="10082">MSLYKALEVAQEGVGFVMSREQSFYARSPMRSGILLTYVVIKKICGDNYQKCDVKLIDVDYDAFGHGNYPAIVVVKKNMVKKYSGETFAG</sequence>